<dbReference type="AlphaFoldDB" id="A0A975BDW9"/>
<dbReference type="KEGG" id="dli:dnl_58900"/>
<evidence type="ECO:0000313" key="3">
    <source>
        <dbReference type="Proteomes" id="UP000663720"/>
    </source>
</evidence>
<keyword evidence="1" id="KW-0456">Lyase</keyword>
<sequence>MQALQVFALNQDLGAQFKCPRFTQIEDTIIWKYRGQMNPDIDLMAIEVHITKIEKQPARVILCGDASLWKDKIRIYEIRDIALCIEEA</sequence>
<dbReference type="InterPro" id="IPR013114">
    <property type="entry name" value="FabA_FabZ"/>
</dbReference>
<dbReference type="Pfam" id="PF07977">
    <property type="entry name" value="FabA"/>
    <property type="match status" value="1"/>
</dbReference>
<organism evidence="2 3">
    <name type="scientific">Desulfonema limicola</name>
    <dbReference type="NCBI Taxonomy" id="45656"/>
    <lineage>
        <taxon>Bacteria</taxon>
        <taxon>Pseudomonadati</taxon>
        <taxon>Thermodesulfobacteriota</taxon>
        <taxon>Desulfobacteria</taxon>
        <taxon>Desulfobacterales</taxon>
        <taxon>Desulfococcaceae</taxon>
        <taxon>Desulfonema</taxon>
    </lineage>
</organism>
<evidence type="ECO:0000313" key="2">
    <source>
        <dbReference type="EMBL" id="QTA83480.1"/>
    </source>
</evidence>
<protein>
    <submittedName>
        <fullName evidence="2">Beta-hydroxydecanoyl thiol ester dehydrase domain-containing protein, FabA/FabZ</fullName>
    </submittedName>
</protein>
<name>A0A975BDW9_9BACT</name>
<proteinExistence type="predicted"/>
<dbReference type="SUPFAM" id="SSF54637">
    <property type="entry name" value="Thioesterase/thiol ester dehydrase-isomerase"/>
    <property type="match status" value="1"/>
</dbReference>
<gene>
    <name evidence="2" type="ORF">dnl_58900</name>
</gene>
<accession>A0A975BDW9</accession>
<dbReference type="InterPro" id="IPR029069">
    <property type="entry name" value="HotDog_dom_sf"/>
</dbReference>
<keyword evidence="3" id="KW-1185">Reference proteome</keyword>
<dbReference type="EMBL" id="CP061799">
    <property type="protein sequence ID" value="QTA83480.1"/>
    <property type="molecule type" value="Genomic_DNA"/>
</dbReference>
<reference evidence="2" key="1">
    <citation type="journal article" date="2021" name="Microb. Physiol.">
        <title>Proteogenomic Insights into the Physiology of Marine, Sulfate-Reducing, Filamentous Desulfonema limicola and Desulfonema magnum.</title>
        <authorList>
            <person name="Schnaars V."/>
            <person name="Wohlbrand L."/>
            <person name="Scheve S."/>
            <person name="Hinrichs C."/>
            <person name="Reinhardt R."/>
            <person name="Rabus R."/>
        </authorList>
    </citation>
    <scope>NUCLEOTIDE SEQUENCE</scope>
    <source>
        <strain evidence="2">5ac10</strain>
    </source>
</reference>
<evidence type="ECO:0000256" key="1">
    <source>
        <dbReference type="ARBA" id="ARBA00023239"/>
    </source>
</evidence>
<dbReference type="Proteomes" id="UP000663720">
    <property type="component" value="Chromosome"/>
</dbReference>
<dbReference type="GO" id="GO:0016829">
    <property type="term" value="F:lyase activity"/>
    <property type="evidence" value="ECO:0007669"/>
    <property type="project" value="UniProtKB-KW"/>
</dbReference>
<dbReference type="Gene3D" id="3.10.129.10">
    <property type="entry name" value="Hotdog Thioesterase"/>
    <property type="match status" value="1"/>
</dbReference>